<dbReference type="Proteomes" id="UP000654075">
    <property type="component" value="Unassembled WGS sequence"/>
</dbReference>
<evidence type="ECO:0000256" key="1">
    <source>
        <dbReference type="SAM" id="MobiDB-lite"/>
    </source>
</evidence>
<organism evidence="2 3">
    <name type="scientific">Polarella glacialis</name>
    <name type="common">Dinoflagellate</name>
    <dbReference type="NCBI Taxonomy" id="89957"/>
    <lineage>
        <taxon>Eukaryota</taxon>
        <taxon>Sar</taxon>
        <taxon>Alveolata</taxon>
        <taxon>Dinophyceae</taxon>
        <taxon>Suessiales</taxon>
        <taxon>Suessiaceae</taxon>
        <taxon>Polarella</taxon>
    </lineage>
</organism>
<name>A0A813FWQ1_POLGL</name>
<feature type="region of interest" description="Disordered" evidence="1">
    <location>
        <begin position="37"/>
        <end position="74"/>
    </location>
</feature>
<dbReference type="EMBL" id="CAJNNV010026390">
    <property type="protein sequence ID" value="CAE8618063.1"/>
    <property type="molecule type" value="Genomic_DNA"/>
</dbReference>
<sequence length="166" mass="17501">VRNPNAYVTAGARKAAGVGAGGREVPGIAALADARTRAGSRGGNLEASVSPRDGNATYYGASSSSAGSAAPKGALRRRVDWLNANGGFQAELDVDQVLPQLLRLTEEDAMEILRRLEDSAGSVREPTAYVISSIRRAVDGGNGRNNNNNNNNNKNKNKNKQRGRVK</sequence>
<gene>
    <name evidence="2" type="ORF">PGLA1383_LOCUS35717</name>
</gene>
<keyword evidence="3" id="KW-1185">Reference proteome</keyword>
<proteinExistence type="predicted"/>
<reference evidence="2" key="1">
    <citation type="submission" date="2021-02" db="EMBL/GenBank/DDBJ databases">
        <authorList>
            <person name="Dougan E. K."/>
            <person name="Rhodes N."/>
            <person name="Thang M."/>
            <person name="Chan C."/>
        </authorList>
    </citation>
    <scope>NUCLEOTIDE SEQUENCE</scope>
</reference>
<evidence type="ECO:0000313" key="3">
    <source>
        <dbReference type="Proteomes" id="UP000654075"/>
    </source>
</evidence>
<feature type="region of interest" description="Disordered" evidence="1">
    <location>
        <begin position="135"/>
        <end position="166"/>
    </location>
</feature>
<dbReference type="AlphaFoldDB" id="A0A813FWQ1"/>
<protein>
    <submittedName>
        <fullName evidence="2">Uncharacterized protein</fullName>
    </submittedName>
</protein>
<comment type="caution">
    <text evidence="2">The sequence shown here is derived from an EMBL/GenBank/DDBJ whole genome shotgun (WGS) entry which is preliminary data.</text>
</comment>
<evidence type="ECO:0000313" key="2">
    <source>
        <dbReference type="EMBL" id="CAE8618063.1"/>
    </source>
</evidence>
<feature type="compositionally biased region" description="Low complexity" evidence="1">
    <location>
        <begin position="145"/>
        <end position="154"/>
    </location>
</feature>
<accession>A0A813FWQ1</accession>
<feature type="non-terminal residue" evidence="2">
    <location>
        <position position="1"/>
    </location>
</feature>
<dbReference type="OrthoDB" id="10581845at2759"/>
<feature type="compositionally biased region" description="Low complexity" evidence="1">
    <location>
        <begin position="60"/>
        <end position="73"/>
    </location>
</feature>
<feature type="compositionally biased region" description="Basic residues" evidence="1">
    <location>
        <begin position="155"/>
        <end position="166"/>
    </location>
</feature>